<keyword evidence="2" id="KW-1185">Reference proteome</keyword>
<organism evidence="1 2">
    <name type="scientific">Jatropha curcas</name>
    <name type="common">Barbados nut</name>
    <dbReference type="NCBI Taxonomy" id="180498"/>
    <lineage>
        <taxon>Eukaryota</taxon>
        <taxon>Viridiplantae</taxon>
        <taxon>Streptophyta</taxon>
        <taxon>Embryophyta</taxon>
        <taxon>Tracheophyta</taxon>
        <taxon>Spermatophyta</taxon>
        <taxon>Magnoliopsida</taxon>
        <taxon>eudicotyledons</taxon>
        <taxon>Gunneridae</taxon>
        <taxon>Pentapetalae</taxon>
        <taxon>rosids</taxon>
        <taxon>fabids</taxon>
        <taxon>Malpighiales</taxon>
        <taxon>Euphorbiaceae</taxon>
        <taxon>Crotonoideae</taxon>
        <taxon>Jatropheae</taxon>
        <taxon>Jatropha</taxon>
    </lineage>
</organism>
<sequence length="183" mass="20794">MLHKLKLMEKALMSKMMFGRSGMRIGKHQIMLQCQDNSQRIGVLRRVVRDLVYLVIPEALSPTPNMRDAVKTGSIPLPCDVFPHTITKKDDRKTFIDKRAENVFETMQHLKEPRSTQQLEGGETPIDEYQFYLKASGGKHKRRVYDIGSQASLFCLHYGISGSLFSASSTSSDAMEFIHSLNE</sequence>
<dbReference type="EMBL" id="KK914288">
    <property type="protein sequence ID" value="KDP42689.1"/>
    <property type="molecule type" value="Genomic_DNA"/>
</dbReference>
<dbReference type="Pfam" id="PF03004">
    <property type="entry name" value="Transposase_24"/>
    <property type="match status" value="1"/>
</dbReference>
<dbReference type="InterPro" id="IPR004252">
    <property type="entry name" value="Probable_transposase_24"/>
</dbReference>
<reference evidence="1 2" key="1">
    <citation type="journal article" date="2014" name="PLoS ONE">
        <title>Global Analysis of Gene Expression Profiles in Physic Nut (Jatropha curcas L.) Seedlings Exposed to Salt Stress.</title>
        <authorList>
            <person name="Zhang L."/>
            <person name="Zhang C."/>
            <person name="Wu P."/>
            <person name="Chen Y."/>
            <person name="Li M."/>
            <person name="Jiang H."/>
            <person name="Wu G."/>
        </authorList>
    </citation>
    <scope>NUCLEOTIDE SEQUENCE [LARGE SCALE GENOMIC DNA]</scope>
    <source>
        <strain evidence="2">cv. GZQX0401</strain>
        <tissue evidence="1">Young leaves</tissue>
    </source>
</reference>
<evidence type="ECO:0000313" key="1">
    <source>
        <dbReference type="EMBL" id="KDP42689.1"/>
    </source>
</evidence>
<evidence type="ECO:0000313" key="2">
    <source>
        <dbReference type="Proteomes" id="UP000027138"/>
    </source>
</evidence>
<dbReference type="Proteomes" id="UP000027138">
    <property type="component" value="Unassembled WGS sequence"/>
</dbReference>
<name>A0A067LF29_JATCU</name>
<accession>A0A067LF29</accession>
<dbReference type="OrthoDB" id="1425988at2759"/>
<proteinExistence type="predicted"/>
<gene>
    <name evidence="1" type="ORF">JCGZ_23629</name>
</gene>
<protein>
    <submittedName>
        <fullName evidence="1">Uncharacterized protein</fullName>
    </submittedName>
</protein>
<dbReference type="AlphaFoldDB" id="A0A067LF29"/>